<gene>
    <name evidence="1" type="ORF">KIN_35930</name>
</gene>
<accession>A0A6N6JM87</accession>
<proteinExistence type="predicted"/>
<dbReference type="Proteomes" id="UP000436822">
    <property type="component" value="Unassembled WGS sequence"/>
</dbReference>
<evidence type="ECO:0000313" key="2">
    <source>
        <dbReference type="Proteomes" id="UP000436822"/>
    </source>
</evidence>
<organism evidence="1 2">
    <name type="scientific">Litoreibacter roseus</name>
    <dbReference type="NCBI Taxonomy" id="2601869"/>
    <lineage>
        <taxon>Bacteria</taxon>
        <taxon>Pseudomonadati</taxon>
        <taxon>Pseudomonadota</taxon>
        <taxon>Alphaproteobacteria</taxon>
        <taxon>Rhodobacterales</taxon>
        <taxon>Roseobacteraceae</taxon>
        <taxon>Litoreibacter</taxon>
    </lineage>
</organism>
<comment type="caution">
    <text evidence="1">The sequence shown here is derived from an EMBL/GenBank/DDBJ whole genome shotgun (WGS) entry which is preliminary data.</text>
</comment>
<name>A0A6N6JM87_9RHOB</name>
<sequence length="55" mass="6061">MTVNRLTGGSDAIVPTRNTPGVGHLQFATMLRVDTLTHTTAELTWMKFARLSDDD</sequence>
<evidence type="ECO:0000313" key="1">
    <source>
        <dbReference type="EMBL" id="GFE66519.1"/>
    </source>
</evidence>
<reference evidence="1 2" key="1">
    <citation type="submission" date="2019-12" db="EMBL/GenBank/DDBJ databases">
        <title>Litoreibacter badius sp. nov., a novel bacteriochlorophyll a-containing bacterium in the genus Litoreibacter.</title>
        <authorList>
            <person name="Kanamuro M."/>
            <person name="Takabe Y."/>
            <person name="Mori K."/>
            <person name="Takaichi S."/>
            <person name="Hanada S."/>
        </authorList>
    </citation>
    <scope>NUCLEOTIDE SEQUENCE [LARGE SCALE GENOMIC DNA]</scope>
    <source>
        <strain evidence="1 2">K6</strain>
    </source>
</reference>
<protein>
    <submittedName>
        <fullName evidence="1">Uncharacterized protein</fullName>
    </submittedName>
</protein>
<dbReference type="AlphaFoldDB" id="A0A6N6JM87"/>
<keyword evidence="2" id="KW-1185">Reference proteome</keyword>
<dbReference type="EMBL" id="BLJE01000005">
    <property type="protein sequence ID" value="GFE66519.1"/>
    <property type="molecule type" value="Genomic_DNA"/>
</dbReference>